<proteinExistence type="predicted"/>
<dbReference type="Gene3D" id="1.10.287.950">
    <property type="entry name" value="Methyl-accepting chemotaxis protein"/>
    <property type="match status" value="1"/>
</dbReference>
<name>A0A5B8R862_9ZZZZ</name>
<evidence type="ECO:0000256" key="2">
    <source>
        <dbReference type="SAM" id="MobiDB-lite"/>
    </source>
</evidence>
<dbReference type="InterPro" id="IPR025991">
    <property type="entry name" value="Chemoreceptor_zinc-bind_dom"/>
</dbReference>
<dbReference type="EMBL" id="MN079079">
    <property type="protein sequence ID" value="QEA04113.1"/>
    <property type="molecule type" value="Genomic_DNA"/>
</dbReference>
<reference evidence="4" key="1">
    <citation type="submission" date="2019-06" db="EMBL/GenBank/DDBJ databases">
        <authorList>
            <person name="Murdoch R.W."/>
            <person name="Fathepure B."/>
        </authorList>
    </citation>
    <scope>NUCLEOTIDE SEQUENCE</scope>
</reference>
<accession>A0A5B8R862</accession>
<feature type="compositionally biased region" description="Basic residues" evidence="2">
    <location>
        <begin position="1"/>
        <end position="10"/>
    </location>
</feature>
<sequence>MLQAIRRRRNRPETPPPIHEDDGDTLHQRIAALEQERDTALRRCRELDDALQLRGRVVRGFDQFGQSLSALRGSFQQLSSMLNSRRADAETTAGESTTSGTAVADLVARLTHVSETIGQTSEHVETLDREAGAIRELVDIVDGVSRQTNLLALNASIEAARAGAHGRGFSVVAEEVRNLASRAGEATEQIGTAVARVQDRVTTTTTVTRDNAEQVAALSDEAQQVRDRLAHLLELARGTSTTLGWAGLLAEVELANLEELEIKLTVYQVLGGASGQGADDLPDETQCPLGQWYYAGEGRALFGDDPDFGAIEAPHREVHIQARAAVAAYWRGDIEAAVTALERMEANNLDVMERLRRLVRRRVTSE</sequence>
<evidence type="ECO:0000259" key="3">
    <source>
        <dbReference type="PROSITE" id="PS50111"/>
    </source>
</evidence>
<gene>
    <name evidence="4" type="ORF">KBTEX_00416</name>
</gene>
<organism evidence="4">
    <name type="scientific">uncultured organism</name>
    <dbReference type="NCBI Taxonomy" id="155900"/>
    <lineage>
        <taxon>unclassified sequences</taxon>
        <taxon>environmental samples</taxon>
    </lineage>
</organism>
<keyword evidence="1" id="KW-0807">Transducer</keyword>
<evidence type="ECO:0000256" key="1">
    <source>
        <dbReference type="ARBA" id="ARBA00023224"/>
    </source>
</evidence>
<dbReference type="PANTHER" id="PTHR32089:SF112">
    <property type="entry name" value="LYSOZYME-LIKE PROTEIN-RELATED"/>
    <property type="match status" value="1"/>
</dbReference>
<dbReference type="Pfam" id="PF00015">
    <property type="entry name" value="MCPsignal"/>
    <property type="match status" value="1"/>
</dbReference>
<dbReference type="SMART" id="SM00283">
    <property type="entry name" value="MA"/>
    <property type="match status" value="1"/>
</dbReference>
<dbReference type="PANTHER" id="PTHR32089">
    <property type="entry name" value="METHYL-ACCEPTING CHEMOTAXIS PROTEIN MCPB"/>
    <property type="match status" value="1"/>
</dbReference>
<dbReference type="PROSITE" id="PS50111">
    <property type="entry name" value="CHEMOTAXIS_TRANSDUC_2"/>
    <property type="match status" value="1"/>
</dbReference>
<feature type="domain" description="Methyl-accepting transducer" evidence="3">
    <location>
        <begin position="61"/>
        <end position="259"/>
    </location>
</feature>
<dbReference type="Gene3D" id="1.20.120.30">
    <property type="entry name" value="Aspartate receptor, ligand-binding domain"/>
    <property type="match status" value="1"/>
</dbReference>
<dbReference type="SUPFAM" id="SSF58104">
    <property type="entry name" value="Methyl-accepting chemotaxis protein (MCP) signaling domain"/>
    <property type="match status" value="1"/>
</dbReference>
<feature type="region of interest" description="Disordered" evidence="2">
    <location>
        <begin position="1"/>
        <end position="23"/>
    </location>
</feature>
<dbReference type="GO" id="GO:0007165">
    <property type="term" value="P:signal transduction"/>
    <property type="evidence" value="ECO:0007669"/>
    <property type="project" value="UniProtKB-KW"/>
</dbReference>
<dbReference type="GO" id="GO:0016020">
    <property type="term" value="C:membrane"/>
    <property type="evidence" value="ECO:0007669"/>
    <property type="project" value="InterPro"/>
</dbReference>
<protein>
    <recommendedName>
        <fullName evidence="3">Methyl-accepting transducer domain-containing protein</fullName>
    </recommendedName>
</protein>
<dbReference type="InterPro" id="IPR004089">
    <property type="entry name" value="MCPsignal_dom"/>
</dbReference>
<evidence type="ECO:0000313" key="4">
    <source>
        <dbReference type="EMBL" id="QEA04113.1"/>
    </source>
</evidence>
<dbReference type="AlphaFoldDB" id="A0A5B8R862"/>
<dbReference type="Pfam" id="PF13682">
    <property type="entry name" value="CZB"/>
    <property type="match status" value="1"/>
</dbReference>